<organism evidence="1 2">
    <name type="scientific">Phialocephala subalpina</name>
    <dbReference type="NCBI Taxonomy" id="576137"/>
    <lineage>
        <taxon>Eukaryota</taxon>
        <taxon>Fungi</taxon>
        <taxon>Dikarya</taxon>
        <taxon>Ascomycota</taxon>
        <taxon>Pezizomycotina</taxon>
        <taxon>Leotiomycetes</taxon>
        <taxon>Helotiales</taxon>
        <taxon>Mollisiaceae</taxon>
        <taxon>Phialocephala</taxon>
        <taxon>Phialocephala fortinii species complex</taxon>
    </lineage>
</organism>
<protein>
    <submittedName>
        <fullName evidence="1">Uncharacterized protein</fullName>
    </submittedName>
</protein>
<sequence>MRYPQIQCEMLTELMEILVTEDSRPATWKWLDGAVFEIERYTSREPHEIAEILLIFMITDDGWTEAWGSFILPVRDWRRRHSESITRRRRPEQIWRLCQTILKRQEQVKVKGNGFLLRVPWFGLVQAGDEKLCVQHNITGQNFITEQLTLFKEGRMEGLDLNKWGEMTRGQKKVRWK</sequence>
<dbReference type="EMBL" id="FJOG01000030">
    <property type="protein sequence ID" value="CZR65273.1"/>
    <property type="molecule type" value="Genomic_DNA"/>
</dbReference>
<reference evidence="1 2" key="1">
    <citation type="submission" date="2016-03" db="EMBL/GenBank/DDBJ databases">
        <authorList>
            <person name="Ploux O."/>
        </authorList>
    </citation>
    <scope>NUCLEOTIDE SEQUENCE [LARGE SCALE GENOMIC DNA]</scope>
    <source>
        <strain evidence="1 2">UAMH 11012</strain>
    </source>
</reference>
<dbReference type="Proteomes" id="UP000184330">
    <property type="component" value="Unassembled WGS sequence"/>
</dbReference>
<accession>A0A1L7XJT8</accession>
<evidence type="ECO:0000313" key="1">
    <source>
        <dbReference type="EMBL" id="CZR65273.1"/>
    </source>
</evidence>
<proteinExistence type="predicted"/>
<name>A0A1L7XJT8_9HELO</name>
<evidence type="ECO:0000313" key="2">
    <source>
        <dbReference type="Proteomes" id="UP000184330"/>
    </source>
</evidence>
<dbReference type="AlphaFoldDB" id="A0A1L7XJT8"/>
<gene>
    <name evidence="1" type="ORF">PAC_15173</name>
</gene>
<keyword evidence="2" id="KW-1185">Reference proteome</keyword>